<evidence type="ECO:0000256" key="7">
    <source>
        <dbReference type="SAM" id="SignalP"/>
    </source>
</evidence>
<reference evidence="10" key="1">
    <citation type="journal article" date="2017" name="Plant J.">
        <title>The pomegranate (Punica granatum L.) genome and the genomics of punicalagin biosynthesis.</title>
        <authorList>
            <person name="Qin G."/>
            <person name="Xu C."/>
            <person name="Ming R."/>
            <person name="Tang H."/>
            <person name="Guyot R."/>
            <person name="Kramer E.M."/>
            <person name="Hu Y."/>
            <person name="Yi X."/>
            <person name="Qi Y."/>
            <person name="Xu X."/>
            <person name="Gao Z."/>
            <person name="Pan H."/>
            <person name="Jian J."/>
            <person name="Tian Y."/>
            <person name="Yue Z."/>
            <person name="Xu Y."/>
        </authorList>
    </citation>
    <scope>NUCLEOTIDE SEQUENCE [LARGE SCALE GENOMIC DNA]</scope>
    <source>
        <strain evidence="10">cv. Dabenzi</strain>
    </source>
</reference>
<comment type="subcellular location">
    <subcellularLocation>
        <location evidence="1">Secreted</location>
    </subcellularLocation>
</comment>
<evidence type="ECO:0000256" key="2">
    <source>
        <dbReference type="ARBA" id="ARBA00009178"/>
    </source>
</evidence>
<keyword evidence="11" id="KW-1185">Reference proteome</keyword>
<dbReference type="GO" id="GO:0040008">
    <property type="term" value="P:regulation of growth"/>
    <property type="evidence" value="ECO:0007669"/>
    <property type="project" value="UniProtKB-ARBA"/>
</dbReference>
<dbReference type="PANTHER" id="PTHR33136:SF13">
    <property type="entry name" value="OS10G0328900 PROTEIN"/>
    <property type="match status" value="1"/>
</dbReference>
<evidence type="ECO:0000256" key="5">
    <source>
        <dbReference type="ARBA" id="ARBA00022729"/>
    </source>
</evidence>
<dbReference type="EMBL" id="PGOL01000925">
    <property type="protein sequence ID" value="PKI62812.1"/>
    <property type="molecule type" value="Genomic_DNA"/>
</dbReference>
<protein>
    <submittedName>
        <fullName evidence="8">Uncharacterized protein</fullName>
    </submittedName>
</protein>
<dbReference type="GO" id="GO:0019722">
    <property type="term" value="P:calcium-mediated signaling"/>
    <property type="evidence" value="ECO:0007669"/>
    <property type="project" value="TreeGrafter"/>
</dbReference>
<dbReference type="EMBL" id="MTKT01005965">
    <property type="protein sequence ID" value="OWM63534.1"/>
    <property type="molecule type" value="Genomic_DNA"/>
</dbReference>
<keyword evidence="5 7" id="KW-0732">Signal</keyword>
<dbReference type="GO" id="GO:0005179">
    <property type="term" value="F:hormone activity"/>
    <property type="evidence" value="ECO:0007669"/>
    <property type="project" value="UniProtKB-KW"/>
</dbReference>
<dbReference type="Proteomes" id="UP000197138">
    <property type="component" value="Unassembled WGS sequence"/>
</dbReference>
<dbReference type="GO" id="GO:0009506">
    <property type="term" value="C:plasmodesma"/>
    <property type="evidence" value="ECO:0007669"/>
    <property type="project" value="TreeGrafter"/>
</dbReference>
<evidence type="ECO:0000256" key="1">
    <source>
        <dbReference type="ARBA" id="ARBA00004613"/>
    </source>
</evidence>
<name>A0A218VSK6_PUNGR</name>
<evidence type="ECO:0000256" key="3">
    <source>
        <dbReference type="ARBA" id="ARBA00022525"/>
    </source>
</evidence>
<dbReference type="InterPro" id="IPR008801">
    <property type="entry name" value="RALF"/>
</dbReference>
<dbReference type="GO" id="GO:0005576">
    <property type="term" value="C:extracellular region"/>
    <property type="evidence" value="ECO:0007669"/>
    <property type="project" value="UniProtKB-SubCell"/>
</dbReference>
<keyword evidence="6" id="KW-1015">Disulfide bond</keyword>
<dbReference type="GeneID" id="116216000"/>
<reference evidence="9 11" key="3">
    <citation type="submission" date="2017-11" db="EMBL/GenBank/DDBJ databases">
        <title>De-novo sequencing of pomegranate (Punica granatum L.) genome.</title>
        <authorList>
            <person name="Akparov Z."/>
            <person name="Amiraslanov A."/>
            <person name="Hajiyeva S."/>
            <person name="Abbasov M."/>
            <person name="Kaur K."/>
            <person name="Hamwieh A."/>
            <person name="Solovyev V."/>
            <person name="Salamov A."/>
            <person name="Braich B."/>
            <person name="Kosarev P."/>
            <person name="Mahmoud A."/>
            <person name="Hajiyev E."/>
            <person name="Babayeva S."/>
            <person name="Izzatullayeva V."/>
            <person name="Mammadov A."/>
            <person name="Mammadov A."/>
            <person name="Sharifova S."/>
            <person name="Ojaghi J."/>
            <person name="Eynullazada K."/>
            <person name="Bayramov B."/>
            <person name="Abdulazimova A."/>
            <person name="Shahmuradov I."/>
        </authorList>
    </citation>
    <scope>NUCLEOTIDE SEQUENCE [LARGE SCALE GENOMIC DNA]</scope>
    <source>
        <strain evidence="9">AG2017</strain>
        <strain evidence="11">cv. AG2017</strain>
        <tissue evidence="9">Leaf</tissue>
    </source>
</reference>
<dbReference type="OrthoDB" id="1613518at2759"/>
<dbReference type="Pfam" id="PF05498">
    <property type="entry name" value="RALF"/>
    <property type="match status" value="1"/>
</dbReference>
<dbReference type="PANTHER" id="PTHR33136">
    <property type="entry name" value="RAPID ALKALINIZATION FACTOR-LIKE"/>
    <property type="match status" value="1"/>
</dbReference>
<feature type="signal peptide" evidence="7">
    <location>
        <begin position="1"/>
        <end position="29"/>
    </location>
</feature>
<evidence type="ECO:0000256" key="4">
    <source>
        <dbReference type="ARBA" id="ARBA00022702"/>
    </source>
</evidence>
<sequence>MANSLRSSLPRLALYLFALILIISSGARASVGGDEIVGWMTSTSNGRCEGTIGECLDGEFEMDSESNRRILATTSYISYQALKADSTPSCGSGNSYYNNNCQSNQANPYNRPCAKQAGCRG</sequence>
<dbReference type="Proteomes" id="UP000233551">
    <property type="component" value="Unassembled WGS sequence"/>
</dbReference>
<comment type="caution">
    <text evidence="8">The sequence shown here is derived from an EMBL/GenBank/DDBJ whole genome shotgun (WGS) entry which is preliminary data.</text>
</comment>
<dbReference type="STRING" id="22663.A0A218VSK6"/>
<evidence type="ECO:0000313" key="8">
    <source>
        <dbReference type="EMBL" id="OWM63534.1"/>
    </source>
</evidence>
<proteinExistence type="inferred from homology"/>
<evidence type="ECO:0000313" key="10">
    <source>
        <dbReference type="Proteomes" id="UP000197138"/>
    </source>
</evidence>
<evidence type="ECO:0000313" key="11">
    <source>
        <dbReference type="Proteomes" id="UP000233551"/>
    </source>
</evidence>
<dbReference type="AlphaFoldDB" id="A0A218VSK6"/>
<accession>A0A218VSK6</accession>
<feature type="chain" id="PRO_5014071505" evidence="7">
    <location>
        <begin position="30"/>
        <end position="121"/>
    </location>
</feature>
<evidence type="ECO:0000313" key="9">
    <source>
        <dbReference type="EMBL" id="PKI62812.1"/>
    </source>
</evidence>
<reference evidence="8" key="2">
    <citation type="submission" date="2017-06" db="EMBL/GenBank/DDBJ databases">
        <title>The pomegranate genome and the genomics of punicalagin biosynthesis.</title>
        <authorList>
            <person name="Xu C."/>
        </authorList>
    </citation>
    <scope>NUCLEOTIDE SEQUENCE [LARGE SCALE GENOMIC DNA]</scope>
    <source>
        <tissue evidence="8">Fresh leaf</tissue>
    </source>
</reference>
<keyword evidence="4" id="KW-0372">Hormone</keyword>
<organism evidence="8 10">
    <name type="scientific">Punica granatum</name>
    <name type="common">Pomegranate</name>
    <dbReference type="NCBI Taxonomy" id="22663"/>
    <lineage>
        <taxon>Eukaryota</taxon>
        <taxon>Viridiplantae</taxon>
        <taxon>Streptophyta</taxon>
        <taxon>Embryophyta</taxon>
        <taxon>Tracheophyta</taxon>
        <taxon>Spermatophyta</taxon>
        <taxon>Magnoliopsida</taxon>
        <taxon>eudicotyledons</taxon>
        <taxon>Gunneridae</taxon>
        <taxon>Pentapetalae</taxon>
        <taxon>rosids</taxon>
        <taxon>malvids</taxon>
        <taxon>Myrtales</taxon>
        <taxon>Lythraceae</taxon>
        <taxon>Punica</taxon>
    </lineage>
</organism>
<keyword evidence="3" id="KW-0964">Secreted</keyword>
<evidence type="ECO:0000256" key="6">
    <source>
        <dbReference type="ARBA" id="ARBA00023157"/>
    </source>
</evidence>
<gene>
    <name evidence="8" type="ORF">CDL15_Pgr019484</name>
    <name evidence="9" type="ORF">CRG98_016763</name>
</gene>
<comment type="similarity">
    <text evidence="2">Belongs to the plant rapid alkalinization factor (RALF) family.</text>
</comment>